<dbReference type="EMBL" id="LSYS01004732">
    <property type="protein sequence ID" value="OPJ79177.1"/>
    <property type="molecule type" value="Genomic_DNA"/>
</dbReference>
<reference evidence="1 2" key="1">
    <citation type="submission" date="2016-02" db="EMBL/GenBank/DDBJ databases">
        <title>Band-tailed pigeon sequencing and assembly.</title>
        <authorList>
            <person name="Soares A.E."/>
            <person name="Novak B.J."/>
            <person name="Rice E.S."/>
            <person name="O'Connell B."/>
            <person name="Chang D."/>
            <person name="Weber S."/>
            <person name="Shapiro B."/>
        </authorList>
    </citation>
    <scope>NUCLEOTIDE SEQUENCE [LARGE SCALE GENOMIC DNA]</scope>
    <source>
        <strain evidence="1">BTP2013</strain>
        <tissue evidence="1">Blood</tissue>
    </source>
</reference>
<dbReference type="Proteomes" id="UP000190648">
    <property type="component" value="Unassembled WGS sequence"/>
</dbReference>
<dbReference type="AlphaFoldDB" id="A0A1V4K5P2"/>
<sequence>MARRWRVKRSVFKQLSSAQTETGGLSDPSGTACGSQAAFLNGSVQIPPLQKKAVMYSDSCAGFHNC</sequence>
<evidence type="ECO:0000313" key="1">
    <source>
        <dbReference type="EMBL" id="OPJ79177.1"/>
    </source>
</evidence>
<keyword evidence="2" id="KW-1185">Reference proteome</keyword>
<evidence type="ECO:0000313" key="2">
    <source>
        <dbReference type="Proteomes" id="UP000190648"/>
    </source>
</evidence>
<protein>
    <submittedName>
        <fullName evidence="1">Uncharacterized protein</fullName>
    </submittedName>
</protein>
<accession>A0A1V4K5P2</accession>
<organism evidence="1 2">
    <name type="scientific">Patagioenas fasciata monilis</name>
    <dbReference type="NCBI Taxonomy" id="372326"/>
    <lineage>
        <taxon>Eukaryota</taxon>
        <taxon>Metazoa</taxon>
        <taxon>Chordata</taxon>
        <taxon>Craniata</taxon>
        <taxon>Vertebrata</taxon>
        <taxon>Euteleostomi</taxon>
        <taxon>Archelosauria</taxon>
        <taxon>Archosauria</taxon>
        <taxon>Dinosauria</taxon>
        <taxon>Saurischia</taxon>
        <taxon>Theropoda</taxon>
        <taxon>Coelurosauria</taxon>
        <taxon>Aves</taxon>
        <taxon>Neognathae</taxon>
        <taxon>Neoaves</taxon>
        <taxon>Columbimorphae</taxon>
        <taxon>Columbiformes</taxon>
        <taxon>Columbidae</taxon>
        <taxon>Patagioenas</taxon>
    </lineage>
</organism>
<name>A0A1V4K5P2_PATFA</name>
<gene>
    <name evidence="1" type="ORF">AV530_005085</name>
</gene>
<proteinExistence type="predicted"/>
<comment type="caution">
    <text evidence="1">The sequence shown here is derived from an EMBL/GenBank/DDBJ whole genome shotgun (WGS) entry which is preliminary data.</text>
</comment>